<name>B2VQ31_DICCI</name>
<geneLocation type="mitochondrion" evidence="1"/>
<protein>
    <submittedName>
        <fullName evidence="1">Uncharacterized protein</fullName>
    </submittedName>
</protein>
<accession>B2VQ31</accession>
<evidence type="ECO:0000313" key="1">
    <source>
        <dbReference type="EMBL" id="ACD12722.1"/>
    </source>
</evidence>
<proteinExistence type="predicted"/>
<sequence>MKTQKFEWHGYLKLKKDRLYALQELGWQQNVIEECKSHLNECWSMEVDKIPADKALEHFSNITTRRIFFHPGVYKLTNNHYVPLHFTRNFELEANIEFEHRLNMNYEFEWYRAGLFPVIYHPETHGLIRGMSQYHQRAYFRV</sequence>
<keyword evidence="1" id="KW-0496">Mitochondrion</keyword>
<dbReference type="EMBL" id="DQ336395">
    <property type="protein sequence ID" value="ACD12722.1"/>
    <property type="molecule type" value="Genomic_DNA"/>
</dbReference>
<organism evidence="1">
    <name type="scientific">Dictyostelium citrinum</name>
    <name type="common">Slime mold</name>
    <dbReference type="NCBI Taxonomy" id="361072"/>
    <lineage>
        <taxon>Eukaryota</taxon>
        <taxon>Amoebozoa</taxon>
        <taxon>Evosea</taxon>
        <taxon>Eumycetozoa</taxon>
        <taxon>Dictyostelia</taxon>
        <taxon>Dictyosteliales</taxon>
        <taxon>Dictyosteliaceae</taxon>
        <taxon>Dictyostelium</taxon>
    </lineage>
</organism>
<dbReference type="AlphaFoldDB" id="B2VQ31"/>
<reference evidence="1" key="1">
    <citation type="submission" date="2007-11" db="EMBL/GenBank/DDBJ databases">
        <authorList>
            <person name="Heidel A.J."/>
            <person name="Gloeckner G."/>
        </authorList>
    </citation>
    <scope>NUCLEOTIDE SEQUENCE</scope>
</reference>
<reference evidence="1" key="2">
    <citation type="journal article" date="2008" name="Mol. Biol. Evol.">
        <title>Mitochondrial genome evolution in the social amoebae.</title>
        <authorList>
            <person name="Heidel A.J."/>
            <person name="Gloeckner G."/>
        </authorList>
    </citation>
    <scope>NUCLEOTIDE SEQUENCE</scope>
</reference>